<dbReference type="Proteomes" id="UP000070284">
    <property type="component" value="Unassembled WGS sequence"/>
</dbReference>
<evidence type="ECO:0000256" key="1">
    <source>
        <dbReference type="SAM" id="Phobius"/>
    </source>
</evidence>
<feature type="transmembrane region" description="Helical" evidence="1">
    <location>
        <begin position="9"/>
        <end position="26"/>
    </location>
</feature>
<protein>
    <submittedName>
        <fullName evidence="2">Uncharacterized protein</fullName>
    </submittedName>
</protein>
<evidence type="ECO:0000313" key="2">
    <source>
        <dbReference type="EMBL" id="KXA95753.1"/>
    </source>
</evidence>
<reference evidence="2 3" key="1">
    <citation type="journal article" date="2016" name="Sci. Rep.">
        <title>Metabolic traits of an uncultured archaeal lineage -MSBL1- from brine pools of the Red Sea.</title>
        <authorList>
            <person name="Mwirichia R."/>
            <person name="Alam I."/>
            <person name="Rashid M."/>
            <person name="Vinu M."/>
            <person name="Ba-Alawi W."/>
            <person name="Anthony Kamau A."/>
            <person name="Kamanda Ngugi D."/>
            <person name="Goker M."/>
            <person name="Klenk H.P."/>
            <person name="Bajic V."/>
            <person name="Stingl U."/>
        </authorList>
    </citation>
    <scope>NUCLEOTIDE SEQUENCE [LARGE SCALE GENOMIC DNA]</scope>
    <source>
        <strain evidence="2">SCGC-AAA259E19</strain>
    </source>
</reference>
<name>A0A133UNK7_9EURY</name>
<gene>
    <name evidence="2" type="ORF">AKJ65_00820</name>
</gene>
<keyword evidence="3" id="KW-1185">Reference proteome</keyword>
<keyword evidence="1" id="KW-0472">Membrane</keyword>
<proteinExistence type="predicted"/>
<keyword evidence="1" id="KW-1133">Transmembrane helix</keyword>
<accession>A0A133UNK7</accession>
<feature type="transmembrane region" description="Helical" evidence="1">
    <location>
        <begin position="46"/>
        <end position="63"/>
    </location>
</feature>
<dbReference type="AlphaFoldDB" id="A0A133UNK7"/>
<comment type="caution">
    <text evidence="2">The sequence shown here is derived from an EMBL/GenBank/DDBJ whole genome shotgun (WGS) entry which is preliminary data.</text>
</comment>
<evidence type="ECO:0000313" key="3">
    <source>
        <dbReference type="Proteomes" id="UP000070284"/>
    </source>
</evidence>
<sequence length="70" mass="8097">MPKFIVNPLNKFLLMIPLIGWGIGWFEEKLEGHERVQTAFPRLLAGYFFTYLIGGICLLLYFFKFGGIPI</sequence>
<organism evidence="2 3">
    <name type="scientific">candidate division MSBL1 archaeon SCGC-AAA259E19</name>
    <dbReference type="NCBI Taxonomy" id="1698264"/>
    <lineage>
        <taxon>Archaea</taxon>
        <taxon>Methanobacteriati</taxon>
        <taxon>Methanobacteriota</taxon>
        <taxon>candidate division MSBL1</taxon>
    </lineage>
</organism>
<dbReference type="EMBL" id="LHXO01000006">
    <property type="protein sequence ID" value="KXA95753.1"/>
    <property type="molecule type" value="Genomic_DNA"/>
</dbReference>
<keyword evidence="1" id="KW-0812">Transmembrane</keyword>